<dbReference type="GO" id="GO:0005525">
    <property type="term" value="F:GTP binding"/>
    <property type="evidence" value="ECO:0007669"/>
    <property type="project" value="UniProtKB-KW"/>
</dbReference>
<dbReference type="Proteomes" id="UP000237631">
    <property type="component" value="Unassembled WGS sequence"/>
</dbReference>
<evidence type="ECO:0000256" key="3">
    <source>
        <dbReference type="SAM" id="MobiDB-lite"/>
    </source>
</evidence>
<sequence>MPQMIDQLSQPYFNLGTYQWTVITTPSEEARLWANRGFTWACSFNHEEALRCFERSANADPLCAMAHWGIAYSSGPNYNKAWMFFDKEDQLISTKKANDALARASQLATEATPIEQMLIRALTARFPPTNEVPSDFRQFDCAYADAMRPIYQKHADNVDVAALFAEALMCITPRGLWNLDTGDATGDHVLEARSVIEDAFKTPQGFTHPAHCHLYIHLLEMSPLPELALPAANRLRTLVPDASHMLHMPTHIDAAVGDYRRGLSSNDQAIVADDEYFAVRKGAVFYQTYRVHYISAKLYSAMMAGRFQDALRAAEKLEQVITHDLLTVPKMNMANWVEAQLGSRAHVLIRFGRWEDILQLELPTDRELYSATTAIICYARGIAFSALGRIEEAEIAQGDFEAAWARVPKGRLNSIPAREYDVLGVASKMLAGELEYRKGNFDVAFATLWEAARREDNLAYSDPPPWMQPVRHALGGLLLEQGRVGEAERVYQEDLGLAKDFSRRRAKLNNIWGLQGLHETLVRAGKTEQAALRKVELDAAQAFADVDVNRLIMTTFVPRTVFPTLESLPRSYYLGHHAAGLAKMKTMLSQIDHIIECRDYRISLTSRNPMFEDSLAGRERMIVYTKKDLGSTGPPEDKKRHDLIREWHRPSKIIFSNHKDRKDVRVILDAIKDANRNRGSLTGSYLMVVGMPNVGKSSLLNALRREGVNKGKVAHTGAQPGVTRKIGTGVKIVEADETGVGGVYMLDTPGVFMPYVPDSDAMLKLALCGSVKDTVVPPFNLADYLLYHVNLQDPTVYKEYSEPTNDAMQLLDAMARKTGRLMKGGEPDLESTALWMIQRWRNGHLGTFTLDEVSENALEQYKMKMPSSSLSQARKAGKRAASERARARRAGNAD</sequence>
<dbReference type="InterPro" id="IPR006073">
    <property type="entry name" value="GTP-bd"/>
</dbReference>
<dbReference type="Gene3D" id="1.25.40.10">
    <property type="entry name" value="Tetratricopeptide repeat domain"/>
    <property type="match status" value="2"/>
</dbReference>
<dbReference type="FunFam" id="1.10.1580.10:FF:000009">
    <property type="entry name" value="Mitochondrial GTPase 1"/>
    <property type="match status" value="1"/>
</dbReference>
<evidence type="ECO:0000256" key="1">
    <source>
        <dbReference type="ARBA" id="ARBA00022741"/>
    </source>
</evidence>
<organism evidence="5 6">
    <name type="scientific">Cercospora berteroae</name>
    <dbReference type="NCBI Taxonomy" id="357750"/>
    <lineage>
        <taxon>Eukaryota</taxon>
        <taxon>Fungi</taxon>
        <taxon>Dikarya</taxon>
        <taxon>Ascomycota</taxon>
        <taxon>Pezizomycotina</taxon>
        <taxon>Dothideomycetes</taxon>
        <taxon>Dothideomycetidae</taxon>
        <taxon>Mycosphaerellales</taxon>
        <taxon>Mycosphaerellaceae</taxon>
        <taxon>Cercospora</taxon>
    </lineage>
</organism>
<dbReference type="AlphaFoldDB" id="A0A2S6C2U6"/>
<dbReference type="SUPFAM" id="SSF48452">
    <property type="entry name" value="TPR-like"/>
    <property type="match status" value="1"/>
</dbReference>
<name>A0A2S6C2U6_9PEZI</name>
<keyword evidence="2" id="KW-0342">GTP-binding</keyword>
<reference evidence="6" key="1">
    <citation type="journal article" date="2017" name="bioRxiv">
        <title>Conservation of a gene cluster reveals novel cercosporin biosynthetic mechanisms and extends production to the genus Colletotrichum.</title>
        <authorList>
            <person name="de Jonge R."/>
            <person name="Ebert M.K."/>
            <person name="Huitt-Roehl C.R."/>
            <person name="Pal P."/>
            <person name="Suttle J.C."/>
            <person name="Spanner R.E."/>
            <person name="Neubauer J.D."/>
            <person name="Jurick W.M.II."/>
            <person name="Stott K.A."/>
            <person name="Secor G.A."/>
            <person name="Thomma B.P.H.J."/>
            <person name="Van de Peer Y."/>
            <person name="Townsend C.A."/>
            <person name="Bolton M.D."/>
        </authorList>
    </citation>
    <scope>NUCLEOTIDE SEQUENCE [LARGE SCALE GENOMIC DNA]</scope>
    <source>
        <strain evidence="6">CBS538.71</strain>
    </source>
</reference>
<feature type="domain" description="G" evidence="4">
    <location>
        <begin position="687"/>
        <end position="752"/>
    </location>
</feature>
<gene>
    <name evidence="5" type="ORF">CBER1_03011</name>
</gene>
<dbReference type="Pfam" id="PF01926">
    <property type="entry name" value="MMR_HSR1"/>
    <property type="match status" value="1"/>
</dbReference>
<evidence type="ECO:0000256" key="2">
    <source>
        <dbReference type="ARBA" id="ARBA00023134"/>
    </source>
</evidence>
<protein>
    <recommendedName>
        <fullName evidence="4">G domain-containing protein</fullName>
    </recommendedName>
</protein>
<dbReference type="Gene3D" id="3.40.50.300">
    <property type="entry name" value="P-loop containing nucleotide triphosphate hydrolases"/>
    <property type="match status" value="1"/>
</dbReference>
<dbReference type="OrthoDB" id="414774at2759"/>
<comment type="caution">
    <text evidence="5">The sequence shown here is derived from an EMBL/GenBank/DDBJ whole genome shotgun (WGS) entry which is preliminary data.</text>
</comment>
<accession>A0A2S6C2U6</accession>
<dbReference type="STRING" id="357750.A0A2S6C2U6"/>
<dbReference type="EMBL" id="PNEN01000572">
    <property type="protein sequence ID" value="PPJ54049.1"/>
    <property type="molecule type" value="Genomic_DNA"/>
</dbReference>
<dbReference type="PANTHER" id="PTHR45588">
    <property type="entry name" value="TPR DOMAIN-CONTAINING PROTEIN"/>
    <property type="match status" value="1"/>
</dbReference>
<dbReference type="InterPro" id="IPR027417">
    <property type="entry name" value="P-loop_NTPase"/>
</dbReference>
<dbReference type="InterPro" id="IPR023179">
    <property type="entry name" value="GTP-bd_ortho_bundle_sf"/>
</dbReference>
<feature type="region of interest" description="Disordered" evidence="3">
    <location>
        <begin position="864"/>
        <end position="894"/>
    </location>
</feature>
<evidence type="ECO:0000259" key="4">
    <source>
        <dbReference type="Pfam" id="PF01926"/>
    </source>
</evidence>
<proteinExistence type="predicted"/>
<keyword evidence="1" id="KW-0547">Nucleotide-binding</keyword>
<evidence type="ECO:0000313" key="5">
    <source>
        <dbReference type="EMBL" id="PPJ54049.1"/>
    </source>
</evidence>
<dbReference type="Gene3D" id="1.10.1580.10">
    <property type="match status" value="1"/>
</dbReference>
<keyword evidence="6" id="KW-1185">Reference proteome</keyword>
<dbReference type="InterPro" id="IPR011990">
    <property type="entry name" value="TPR-like_helical_dom_sf"/>
</dbReference>
<evidence type="ECO:0000313" key="6">
    <source>
        <dbReference type="Proteomes" id="UP000237631"/>
    </source>
</evidence>
<dbReference type="SUPFAM" id="SSF81901">
    <property type="entry name" value="HCP-like"/>
    <property type="match status" value="1"/>
</dbReference>
<dbReference type="PANTHER" id="PTHR45588:SF1">
    <property type="entry name" value="WW DOMAIN-CONTAINING PROTEIN"/>
    <property type="match status" value="1"/>
</dbReference>
<dbReference type="SUPFAM" id="SSF52540">
    <property type="entry name" value="P-loop containing nucleoside triphosphate hydrolases"/>
    <property type="match status" value="1"/>
</dbReference>
<dbReference type="CDD" id="cd01856">
    <property type="entry name" value="YlqF"/>
    <property type="match status" value="1"/>
</dbReference>